<sequence>MCSRERLIALASIYGVGKIEDNTLLINRDTVAMFMGDEIYQRADRCTGDTVINGMYFKRHQNTESLEDLHSIVHHGFSYVTNRSYHGGIQ</sequence>
<dbReference type="EMBL" id="PYOU01000027">
    <property type="protein sequence ID" value="PSX03953.1"/>
    <property type="molecule type" value="Genomic_DNA"/>
</dbReference>
<gene>
    <name evidence="1" type="ORF">C0W27_20890</name>
</gene>
<organism evidence="1 2">
    <name type="scientific">Photobacterium angustum</name>
    <dbReference type="NCBI Taxonomy" id="661"/>
    <lineage>
        <taxon>Bacteria</taxon>
        <taxon>Pseudomonadati</taxon>
        <taxon>Pseudomonadota</taxon>
        <taxon>Gammaproteobacteria</taxon>
        <taxon>Vibrionales</taxon>
        <taxon>Vibrionaceae</taxon>
        <taxon>Photobacterium</taxon>
    </lineage>
</organism>
<protein>
    <submittedName>
        <fullName evidence="1">Uncharacterized protein</fullName>
    </submittedName>
</protein>
<evidence type="ECO:0000313" key="1">
    <source>
        <dbReference type="EMBL" id="PSX03953.1"/>
    </source>
</evidence>
<dbReference type="Proteomes" id="UP000240989">
    <property type="component" value="Unassembled WGS sequence"/>
</dbReference>
<comment type="caution">
    <text evidence="1">The sequence shown here is derived from an EMBL/GenBank/DDBJ whole genome shotgun (WGS) entry which is preliminary data.</text>
</comment>
<dbReference type="RefSeq" id="WP_045152811.1">
    <property type="nucleotide sequence ID" value="NZ_JZSW01000007.1"/>
</dbReference>
<evidence type="ECO:0000313" key="2">
    <source>
        <dbReference type="Proteomes" id="UP000240989"/>
    </source>
</evidence>
<proteinExistence type="predicted"/>
<accession>A0ABX5GYY0</accession>
<reference evidence="1 2" key="1">
    <citation type="submission" date="2018-01" db="EMBL/GenBank/DDBJ databases">
        <title>Whole genome sequencing of Histamine producing bacteria.</title>
        <authorList>
            <person name="Butler K."/>
        </authorList>
    </citation>
    <scope>NUCLEOTIDE SEQUENCE [LARGE SCALE GENOMIC DNA]</scope>
    <source>
        <strain evidence="1 2">A6-1</strain>
    </source>
</reference>
<keyword evidence="2" id="KW-1185">Reference proteome</keyword>
<name>A0ABX5GYY0_PHOAN</name>